<dbReference type="InterPro" id="IPR007197">
    <property type="entry name" value="rSAM"/>
</dbReference>
<feature type="binding site" evidence="12">
    <location>
        <position position="115"/>
    </location>
    <ligand>
        <name>[4Fe-4S] cluster</name>
        <dbReference type="ChEBI" id="CHEBI:49883"/>
        <note>4Fe-4S-S-AdoMet</note>
    </ligand>
</feature>
<comment type="subcellular location">
    <subcellularLocation>
        <location evidence="1 12">Cytoplasm</location>
    </subcellularLocation>
</comment>
<feature type="domain" description="Radical SAM core" evidence="13">
    <location>
        <begin position="97"/>
        <end position="327"/>
    </location>
</feature>
<dbReference type="Proteomes" id="UP001198220">
    <property type="component" value="Unassembled WGS sequence"/>
</dbReference>
<keyword evidence="12" id="KW-1015">Disulfide bond</keyword>
<comment type="miscellaneous">
    <text evidence="12">Reaction proceeds by a ping-pong mechanism involving intermediate methylation of a conserved cysteine residue.</text>
</comment>
<sequence>MTDIKSLTLSELTQEMESIGEKKFRAAQIYSWLHERLVDDFDEMTNLSKGLREKLKENYELPHLTLVRVQTSKIDETSKFLFRLSDGNVIESVLMKYHHGNSVCISSQVGCRMGCRFCASTLDGLERGLKPSEMLDQIYQIQKWSKERVHNVVVMGTGEPLDNYDALLRFIHLLTCEGGLHISQRNLTVSTCGIVPNMRRLADEKLQITLALSLHASSQEKRKTLMPVANKYELSEVLDACRYYFSQTGRRITFEYSLVGGVNDSEEDARELTELVKDINCHINLIPVNPIKERDYVQSDTGAIQRFKNKLEKSGINVTIRREMGRDIDGACGQLRKSYMDTEKRGE</sequence>
<dbReference type="RefSeq" id="WP_308458205.1">
    <property type="nucleotide sequence ID" value="NZ_JAJEPS010000001.1"/>
</dbReference>
<dbReference type="InterPro" id="IPR040072">
    <property type="entry name" value="Methyltransferase_A"/>
</dbReference>
<evidence type="ECO:0000256" key="3">
    <source>
        <dbReference type="ARBA" id="ARBA00022490"/>
    </source>
</evidence>
<dbReference type="SFLD" id="SFLDG01062">
    <property type="entry name" value="methyltransferase_(Class_A)"/>
    <property type="match status" value="1"/>
</dbReference>
<evidence type="ECO:0000259" key="13">
    <source>
        <dbReference type="PROSITE" id="PS51918"/>
    </source>
</evidence>
<feature type="binding site" evidence="12">
    <location>
        <begin position="158"/>
        <end position="159"/>
    </location>
    <ligand>
        <name>S-adenosyl-L-methionine</name>
        <dbReference type="ChEBI" id="CHEBI:59789"/>
    </ligand>
</feature>
<dbReference type="NCBIfam" id="TIGR00048">
    <property type="entry name" value="rRNA_mod_RlmN"/>
    <property type="match status" value="1"/>
</dbReference>
<dbReference type="PROSITE" id="PS51918">
    <property type="entry name" value="RADICAL_SAM"/>
    <property type="match status" value="1"/>
</dbReference>
<dbReference type="AlphaFoldDB" id="A0AAE3D8C8"/>
<evidence type="ECO:0000256" key="12">
    <source>
        <dbReference type="HAMAP-Rule" id="MF_01849"/>
    </source>
</evidence>
<keyword evidence="3 12" id="KW-0963">Cytoplasm</keyword>
<keyword evidence="9 12" id="KW-0479">Metal-binding</keyword>
<evidence type="ECO:0000256" key="1">
    <source>
        <dbReference type="ARBA" id="ARBA00004496"/>
    </source>
</evidence>
<comment type="caution">
    <text evidence="12">Lacks conserved residue(s) required for the propagation of feature annotation.</text>
</comment>
<dbReference type="SFLD" id="SFLDF00275">
    <property type="entry name" value="adenosine_C2_methyltransferase"/>
    <property type="match status" value="1"/>
</dbReference>
<dbReference type="InterPro" id="IPR058240">
    <property type="entry name" value="rSAM_sf"/>
</dbReference>
<feature type="binding site" evidence="12">
    <location>
        <position position="190"/>
    </location>
    <ligand>
        <name>S-adenosyl-L-methionine</name>
        <dbReference type="ChEBI" id="CHEBI:59789"/>
    </ligand>
</feature>
<accession>A0AAE3D8C8</accession>
<comment type="cofactor">
    <cofactor evidence="12">
        <name>[4Fe-4S] cluster</name>
        <dbReference type="ChEBI" id="CHEBI:49883"/>
    </cofactor>
    <text evidence="12">Binds 1 [4Fe-4S] cluster. The cluster is coordinated with 3 cysteines and an exchangeable S-adenosyl-L-methionine.</text>
</comment>
<comment type="similarity">
    <text evidence="12">Belongs to the radical SAM superfamily. RlmN family.</text>
</comment>
<feature type="active site" description="S-methylcysteine intermediate" evidence="12">
    <location>
        <position position="332"/>
    </location>
</feature>
<dbReference type="GO" id="GO:0002935">
    <property type="term" value="F:tRNA (adenine(37)-C2)-methyltransferase activity"/>
    <property type="evidence" value="ECO:0007669"/>
    <property type="project" value="UniProtKB-UniRule"/>
</dbReference>
<dbReference type="InterPro" id="IPR027492">
    <property type="entry name" value="RNA_MTrfase_RlmN"/>
</dbReference>
<reference evidence="14 15" key="1">
    <citation type="submission" date="2021-10" db="EMBL/GenBank/DDBJ databases">
        <title>Anaerobic single-cell dispensing facilitates the cultivation of human gut bacteria.</title>
        <authorList>
            <person name="Afrizal A."/>
        </authorList>
    </citation>
    <scope>NUCLEOTIDE SEQUENCE [LARGE SCALE GENOMIC DNA]</scope>
    <source>
        <strain evidence="14 15">CLA-AA-H276</strain>
    </source>
</reference>
<keyword evidence="5 12" id="KW-0489">Methyltransferase</keyword>
<evidence type="ECO:0000256" key="7">
    <source>
        <dbReference type="ARBA" id="ARBA00022691"/>
    </source>
</evidence>
<keyword evidence="4 12" id="KW-0698">rRNA processing</keyword>
<dbReference type="PANTHER" id="PTHR30544:SF5">
    <property type="entry name" value="RADICAL SAM CORE DOMAIN-CONTAINING PROTEIN"/>
    <property type="match status" value="1"/>
</dbReference>
<feature type="binding site" evidence="12">
    <location>
        <position position="289"/>
    </location>
    <ligand>
        <name>S-adenosyl-L-methionine</name>
        <dbReference type="ChEBI" id="CHEBI:59789"/>
    </ligand>
</feature>
<gene>
    <name evidence="12 14" type="primary">rlmN</name>
    <name evidence="14" type="ORF">LKD36_00115</name>
</gene>
<dbReference type="GO" id="GO:0046872">
    <property type="term" value="F:metal ion binding"/>
    <property type="evidence" value="ECO:0007669"/>
    <property type="project" value="UniProtKB-KW"/>
</dbReference>
<dbReference type="CDD" id="cd01335">
    <property type="entry name" value="Radical_SAM"/>
    <property type="match status" value="1"/>
</dbReference>
<keyword evidence="7 12" id="KW-0949">S-adenosyl-L-methionine</keyword>
<comment type="catalytic activity">
    <reaction evidence="12">
        <text>adenosine(2503) in 23S rRNA + 2 reduced [2Fe-2S]-[ferredoxin] + 2 S-adenosyl-L-methionine = 2-methyladenosine(2503) in 23S rRNA + 5'-deoxyadenosine + L-methionine + 2 oxidized [2Fe-2S]-[ferredoxin] + S-adenosyl-L-homocysteine</text>
        <dbReference type="Rhea" id="RHEA:42916"/>
        <dbReference type="Rhea" id="RHEA-COMP:10000"/>
        <dbReference type="Rhea" id="RHEA-COMP:10001"/>
        <dbReference type="Rhea" id="RHEA-COMP:10152"/>
        <dbReference type="Rhea" id="RHEA-COMP:10282"/>
        <dbReference type="ChEBI" id="CHEBI:17319"/>
        <dbReference type="ChEBI" id="CHEBI:33737"/>
        <dbReference type="ChEBI" id="CHEBI:33738"/>
        <dbReference type="ChEBI" id="CHEBI:57844"/>
        <dbReference type="ChEBI" id="CHEBI:57856"/>
        <dbReference type="ChEBI" id="CHEBI:59789"/>
        <dbReference type="ChEBI" id="CHEBI:74411"/>
        <dbReference type="ChEBI" id="CHEBI:74497"/>
        <dbReference type="EC" id="2.1.1.192"/>
    </reaction>
</comment>
<evidence type="ECO:0000313" key="14">
    <source>
        <dbReference type="EMBL" id="MCC2124578.1"/>
    </source>
</evidence>
<organism evidence="14 15">
    <name type="scientific">Hominiventricola filiformis</name>
    <dbReference type="NCBI Taxonomy" id="2885352"/>
    <lineage>
        <taxon>Bacteria</taxon>
        <taxon>Bacillati</taxon>
        <taxon>Bacillota</taxon>
        <taxon>Clostridia</taxon>
        <taxon>Lachnospirales</taxon>
        <taxon>Lachnospiraceae</taxon>
        <taxon>Hominiventricola</taxon>
    </lineage>
</organism>
<feature type="binding site" evidence="12">
    <location>
        <position position="118"/>
    </location>
    <ligand>
        <name>[4Fe-4S] cluster</name>
        <dbReference type="ChEBI" id="CHEBI:49883"/>
        <note>4Fe-4S-S-AdoMet</note>
    </ligand>
</feature>
<dbReference type="EMBL" id="JAJEPS010000001">
    <property type="protein sequence ID" value="MCC2124578.1"/>
    <property type="molecule type" value="Genomic_DNA"/>
</dbReference>
<evidence type="ECO:0000256" key="5">
    <source>
        <dbReference type="ARBA" id="ARBA00022603"/>
    </source>
</evidence>
<dbReference type="InterPro" id="IPR013785">
    <property type="entry name" value="Aldolase_TIM"/>
</dbReference>
<dbReference type="Gene3D" id="3.20.20.70">
    <property type="entry name" value="Aldolase class I"/>
    <property type="match status" value="1"/>
</dbReference>
<dbReference type="Gene3D" id="1.10.150.530">
    <property type="match status" value="1"/>
</dbReference>
<keyword evidence="8 12" id="KW-0819">tRNA processing</keyword>
<dbReference type="Pfam" id="PF21016">
    <property type="entry name" value="RlmN_N"/>
    <property type="match status" value="1"/>
</dbReference>
<evidence type="ECO:0000256" key="4">
    <source>
        <dbReference type="ARBA" id="ARBA00022552"/>
    </source>
</evidence>
<dbReference type="GO" id="GO:0019843">
    <property type="term" value="F:rRNA binding"/>
    <property type="evidence" value="ECO:0007669"/>
    <property type="project" value="UniProtKB-UniRule"/>
</dbReference>
<evidence type="ECO:0000256" key="10">
    <source>
        <dbReference type="ARBA" id="ARBA00023004"/>
    </source>
</evidence>
<evidence type="ECO:0000313" key="15">
    <source>
        <dbReference type="Proteomes" id="UP001198220"/>
    </source>
</evidence>
<name>A0AAE3D8C8_9FIRM</name>
<evidence type="ECO:0000256" key="6">
    <source>
        <dbReference type="ARBA" id="ARBA00022679"/>
    </source>
</evidence>
<dbReference type="PIRSF" id="PIRSF006004">
    <property type="entry name" value="CHP00048"/>
    <property type="match status" value="1"/>
</dbReference>
<dbReference type="GO" id="GO:0000049">
    <property type="term" value="F:tRNA binding"/>
    <property type="evidence" value="ECO:0007669"/>
    <property type="project" value="UniProtKB-UniRule"/>
</dbReference>
<evidence type="ECO:0000256" key="9">
    <source>
        <dbReference type="ARBA" id="ARBA00022723"/>
    </source>
</evidence>
<protein>
    <recommendedName>
        <fullName evidence="12">Probable dual-specificity RNA methyltransferase RlmN</fullName>
        <ecNumber evidence="12">2.1.1.192</ecNumber>
    </recommendedName>
    <alternativeName>
        <fullName evidence="12">23S rRNA (adenine(2503)-C(2))-methyltransferase</fullName>
    </alternativeName>
    <alternativeName>
        <fullName evidence="12">23S rRNA m2A2503 methyltransferase</fullName>
    </alternativeName>
    <alternativeName>
        <fullName evidence="12">Ribosomal RNA large subunit methyltransferase N</fullName>
    </alternativeName>
    <alternativeName>
        <fullName evidence="12">tRNA (adenine(37)-C(2))-methyltransferase</fullName>
    </alternativeName>
    <alternativeName>
        <fullName evidence="12">tRNA m2A37 methyltransferase</fullName>
    </alternativeName>
</protein>
<comment type="function">
    <text evidence="12">Specifically methylates position 2 of adenine 2503 in 23S rRNA and position 2 of adenine 37 in tRNAs.</text>
</comment>
<dbReference type="FunFam" id="3.20.20.70:FF:000014">
    <property type="entry name" value="Probable dual-specificity RNA methyltransferase RlmN"/>
    <property type="match status" value="1"/>
</dbReference>
<comment type="catalytic activity">
    <reaction evidence="12">
        <text>adenosine(37) in tRNA + 2 reduced [2Fe-2S]-[ferredoxin] + 2 S-adenosyl-L-methionine = 2-methyladenosine(37) in tRNA + 5'-deoxyadenosine + L-methionine + 2 oxidized [2Fe-2S]-[ferredoxin] + S-adenosyl-L-homocysteine</text>
        <dbReference type="Rhea" id="RHEA:43332"/>
        <dbReference type="Rhea" id="RHEA-COMP:10000"/>
        <dbReference type="Rhea" id="RHEA-COMP:10001"/>
        <dbReference type="Rhea" id="RHEA-COMP:10162"/>
        <dbReference type="Rhea" id="RHEA-COMP:10485"/>
        <dbReference type="ChEBI" id="CHEBI:17319"/>
        <dbReference type="ChEBI" id="CHEBI:33737"/>
        <dbReference type="ChEBI" id="CHEBI:33738"/>
        <dbReference type="ChEBI" id="CHEBI:57844"/>
        <dbReference type="ChEBI" id="CHEBI:57856"/>
        <dbReference type="ChEBI" id="CHEBI:59789"/>
        <dbReference type="ChEBI" id="CHEBI:74411"/>
        <dbReference type="ChEBI" id="CHEBI:74497"/>
        <dbReference type="EC" id="2.1.1.192"/>
    </reaction>
</comment>
<dbReference type="SFLD" id="SFLDS00029">
    <property type="entry name" value="Radical_SAM"/>
    <property type="match status" value="1"/>
</dbReference>
<evidence type="ECO:0000256" key="11">
    <source>
        <dbReference type="ARBA" id="ARBA00023014"/>
    </source>
</evidence>
<keyword evidence="6 12" id="KW-0808">Transferase</keyword>
<dbReference type="GO" id="GO:0030488">
    <property type="term" value="P:tRNA methylation"/>
    <property type="evidence" value="ECO:0007669"/>
    <property type="project" value="UniProtKB-UniRule"/>
</dbReference>
<evidence type="ECO:0000256" key="8">
    <source>
        <dbReference type="ARBA" id="ARBA00022694"/>
    </source>
</evidence>
<dbReference type="Pfam" id="PF04055">
    <property type="entry name" value="Radical_SAM"/>
    <property type="match status" value="1"/>
</dbReference>
<dbReference type="HAMAP" id="MF_01849">
    <property type="entry name" value="RNA_methyltr_RlmN"/>
    <property type="match status" value="1"/>
</dbReference>
<dbReference type="InterPro" id="IPR048641">
    <property type="entry name" value="RlmN_N"/>
</dbReference>
<dbReference type="GO" id="GO:0005737">
    <property type="term" value="C:cytoplasm"/>
    <property type="evidence" value="ECO:0007669"/>
    <property type="project" value="UniProtKB-SubCell"/>
</dbReference>
<dbReference type="PANTHER" id="PTHR30544">
    <property type="entry name" value="23S RRNA METHYLTRANSFERASE"/>
    <property type="match status" value="1"/>
</dbReference>
<dbReference type="InterPro" id="IPR004383">
    <property type="entry name" value="rRNA_lsu_MTrfase_RlmN/Cfr"/>
</dbReference>
<keyword evidence="11 12" id="KW-0411">Iron-sulfur</keyword>
<feature type="binding site" evidence="12">
    <location>
        <begin position="213"/>
        <end position="215"/>
    </location>
    <ligand>
        <name>S-adenosyl-L-methionine</name>
        <dbReference type="ChEBI" id="CHEBI:59789"/>
    </ligand>
</feature>
<dbReference type="SUPFAM" id="SSF102114">
    <property type="entry name" value="Radical SAM enzymes"/>
    <property type="match status" value="1"/>
</dbReference>
<proteinExistence type="inferred from homology"/>
<comment type="caution">
    <text evidence="14">The sequence shown here is derived from an EMBL/GenBank/DDBJ whole genome shotgun (WGS) entry which is preliminary data.</text>
</comment>
<dbReference type="GO" id="GO:0070040">
    <property type="term" value="F:rRNA (adenine(2503)-C2-)-methyltransferase activity"/>
    <property type="evidence" value="ECO:0007669"/>
    <property type="project" value="UniProtKB-UniRule"/>
</dbReference>
<keyword evidence="15" id="KW-1185">Reference proteome</keyword>
<keyword evidence="2 12" id="KW-0004">4Fe-4S</keyword>
<feature type="active site" description="Proton acceptor" evidence="12">
    <location>
        <position position="91"/>
    </location>
</feature>
<keyword evidence="10 12" id="KW-0408">Iron</keyword>
<dbReference type="GO" id="GO:0070475">
    <property type="term" value="P:rRNA base methylation"/>
    <property type="evidence" value="ECO:0007669"/>
    <property type="project" value="UniProtKB-UniRule"/>
</dbReference>
<dbReference type="EC" id="2.1.1.192" evidence="12"/>
<evidence type="ECO:0000256" key="2">
    <source>
        <dbReference type="ARBA" id="ARBA00022485"/>
    </source>
</evidence>
<feature type="binding site" evidence="12">
    <location>
        <position position="111"/>
    </location>
    <ligand>
        <name>[4Fe-4S] cluster</name>
        <dbReference type="ChEBI" id="CHEBI:49883"/>
        <note>4Fe-4S-S-AdoMet</note>
    </ligand>
</feature>
<dbReference type="GO" id="GO:0051539">
    <property type="term" value="F:4 iron, 4 sulfur cluster binding"/>
    <property type="evidence" value="ECO:0007669"/>
    <property type="project" value="UniProtKB-UniRule"/>
</dbReference>